<name>A0AAE7BFV5_9BACT</name>
<evidence type="ECO:0000313" key="1">
    <source>
        <dbReference type="EMBL" id="QKF77161.1"/>
    </source>
</evidence>
<proteinExistence type="predicted"/>
<evidence type="ECO:0000313" key="2">
    <source>
        <dbReference type="Proteomes" id="UP000503313"/>
    </source>
</evidence>
<gene>
    <name evidence="1" type="ORF">ADFLV_1127</name>
</gene>
<dbReference type="Proteomes" id="UP000503313">
    <property type="component" value="Chromosome"/>
</dbReference>
<accession>A0AAE7BFV5</accession>
<reference evidence="1 2" key="1">
    <citation type="submission" date="2020-05" db="EMBL/GenBank/DDBJ databases">
        <title>Complete genome sequencing of Campylobacter and Arcobacter type strains.</title>
        <authorList>
            <person name="Miller W.G."/>
            <person name="Yee E."/>
        </authorList>
    </citation>
    <scope>NUCLEOTIDE SEQUENCE [LARGE SCALE GENOMIC DNA]</scope>
    <source>
        <strain evidence="1 2">LMG 25694</strain>
    </source>
</reference>
<dbReference type="KEGG" id="adz:ADFLV_1127"/>
<keyword evidence="2" id="KW-1185">Reference proteome</keyword>
<dbReference type="RefSeq" id="WP_129011115.1">
    <property type="nucleotide sequence ID" value="NZ_CP053835.1"/>
</dbReference>
<dbReference type="AlphaFoldDB" id="A0AAE7BFV5"/>
<sequence>MSSTFNPDDWEDITISKKNENTFNPAEWEDITNNNKRLNNQNKSFIAPSAPNPNNVGPTEKPTFIEKTKKFVNDGAKEIGDFAKIGLGINESPFQKKTNDPSFETLTAIKSLTKTDDANTWRKNTEQELTKRGYSNVRFSEDGNIFATTKDGKDQEITGGFFKDAAASLIGDKFKETGALAGAAKGFNYTSKLPIPNPYLKGGAIAVGTALGAGTGALFGDGLDQAEANIKYDENINTKQSFSSAFNSANDGIKSELIGLGFGKAFTALPDAKNEIVTKAKDMIANKVYGELSNYQDPKQLIKILDLADQSGVKLVPSQLSDNKAIEQLTNVIAQNPVLSQKLNTVNKENKIAMNTSINELLDKIGINSVKLRNKDNIDPLGKDIRDGLAQAKSIRSGQVKNAYDLFESSVSGKAKIGLDGLDKHIQTMREEALTMPNPDSFNNVLNVMQSRATEMFNKKGYLDAVDLNNLSKQANQIYKRNFDDPSSRSATMMIKSYIDKDLERASKIEGEDVYNALHNAKDLHIQKENIYGKTSQLPFRKTIDNQALETIVDDISKSKQSITNTKALKEELKLLPNGDKILGSLARSFIDESLQKAKLTNSVYSAKEINSKELLKAFDSMDYRQLEILTDKETVDKLHNIRKLTELIMKQDKVLTGTGGGLNTMGMVRSSIVDKVADFMKIRAFGKIITTPVTQDLLHKALKNASDNKLDEADRAIKELDTLIKEK</sequence>
<organism evidence="1 2">
    <name type="scientific">Arcobacter defluvii</name>
    <dbReference type="NCBI Taxonomy" id="873191"/>
    <lineage>
        <taxon>Bacteria</taxon>
        <taxon>Pseudomonadati</taxon>
        <taxon>Campylobacterota</taxon>
        <taxon>Epsilonproteobacteria</taxon>
        <taxon>Campylobacterales</taxon>
        <taxon>Arcobacteraceae</taxon>
        <taxon>Arcobacter</taxon>
    </lineage>
</organism>
<dbReference type="EMBL" id="CP053835">
    <property type="protein sequence ID" value="QKF77161.1"/>
    <property type="molecule type" value="Genomic_DNA"/>
</dbReference>
<protein>
    <submittedName>
        <fullName evidence="1">Uncharacterized protein</fullName>
    </submittedName>
</protein>